<accession>A0A9I9EIQ6</accession>
<reference evidence="1" key="1">
    <citation type="submission" date="2023-03" db="UniProtKB">
        <authorList>
            <consortium name="EnsemblPlants"/>
        </authorList>
    </citation>
    <scope>IDENTIFICATION</scope>
</reference>
<dbReference type="EnsemblPlants" id="MELO3C034405.2.1">
    <property type="protein sequence ID" value="MELO3C034405.2.1"/>
    <property type="gene ID" value="MELO3C034405.2"/>
</dbReference>
<dbReference type="AlphaFoldDB" id="A0A9I9EIQ6"/>
<sequence>MEGSHAPSGLCLAETGSKKEIFRILSGFRGKVPMPKRVWQRSRCPVEMTRQPVKKSKCLLLPEEIKRKERVMQLKSLVFQEDKVDRSSVNPSPSSIIIVPSSSQNIENLKPGDSSAFIAKIHFQLLKSSHLITPMNHSTAFIVRRLVGS</sequence>
<protein>
    <submittedName>
        <fullName evidence="1">Uncharacterized protein</fullName>
    </submittedName>
</protein>
<dbReference type="Gramene" id="MELO3C034405.2.1">
    <property type="protein sequence ID" value="MELO3C034405.2.1"/>
    <property type="gene ID" value="MELO3C034405.2"/>
</dbReference>
<proteinExistence type="predicted"/>
<evidence type="ECO:0000313" key="1">
    <source>
        <dbReference type="EnsemblPlants" id="MELO3C034405.2.1"/>
    </source>
</evidence>
<organism evidence="1">
    <name type="scientific">Cucumis melo</name>
    <name type="common">Muskmelon</name>
    <dbReference type="NCBI Taxonomy" id="3656"/>
    <lineage>
        <taxon>Eukaryota</taxon>
        <taxon>Viridiplantae</taxon>
        <taxon>Streptophyta</taxon>
        <taxon>Embryophyta</taxon>
        <taxon>Tracheophyta</taxon>
        <taxon>Spermatophyta</taxon>
        <taxon>Magnoliopsida</taxon>
        <taxon>eudicotyledons</taxon>
        <taxon>Gunneridae</taxon>
        <taxon>Pentapetalae</taxon>
        <taxon>rosids</taxon>
        <taxon>fabids</taxon>
        <taxon>Cucurbitales</taxon>
        <taxon>Cucurbitaceae</taxon>
        <taxon>Benincaseae</taxon>
        <taxon>Cucumis</taxon>
    </lineage>
</organism>
<name>A0A9I9EIQ6_CUCME</name>